<organism evidence="4">
    <name type="scientific">Anisakis simplex</name>
    <name type="common">Herring worm</name>
    <dbReference type="NCBI Taxonomy" id="6269"/>
    <lineage>
        <taxon>Eukaryota</taxon>
        <taxon>Metazoa</taxon>
        <taxon>Ecdysozoa</taxon>
        <taxon>Nematoda</taxon>
        <taxon>Chromadorea</taxon>
        <taxon>Rhabditida</taxon>
        <taxon>Spirurina</taxon>
        <taxon>Ascaridomorpha</taxon>
        <taxon>Ascaridoidea</taxon>
        <taxon>Anisakidae</taxon>
        <taxon>Anisakis</taxon>
        <taxon>Anisakis simplex complex</taxon>
    </lineage>
</organism>
<protein>
    <submittedName>
        <fullName evidence="4">Endo/exonuclease/phosphatase domain-containing protein</fullName>
    </submittedName>
</protein>
<reference evidence="2 3" key="2">
    <citation type="submission" date="2018-11" db="EMBL/GenBank/DDBJ databases">
        <authorList>
            <consortium name="Pathogen Informatics"/>
        </authorList>
    </citation>
    <scope>NUCLEOTIDE SEQUENCE [LARGE SCALE GENOMIC DNA]</scope>
</reference>
<proteinExistence type="predicted"/>
<dbReference type="AlphaFoldDB" id="A0A0M3JUX7"/>
<feature type="compositionally biased region" description="Basic residues" evidence="1">
    <location>
        <begin position="212"/>
        <end position="222"/>
    </location>
</feature>
<name>A0A0M3JUX7_ANISI</name>
<feature type="compositionally biased region" description="Basic and acidic residues" evidence="1">
    <location>
        <begin position="181"/>
        <end position="192"/>
    </location>
</feature>
<dbReference type="Gene3D" id="3.60.10.10">
    <property type="entry name" value="Endonuclease/exonuclease/phosphatase"/>
    <property type="match status" value="1"/>
</dbReference>
<gene>
    <name evidence="2" type="ORF">ASIM_LOCUS11473</name>
</gene>
<reference evidence="4" key="1">
    <citation type="submission" date="2017-02" db="UniProtKB">
        <authorList>
            <consortium name="WormBaseParasite"/>
        </authorList>
    </citation>
    <scope>IDENTIFICATION</scope>
</reference>
<evidence type="ECO:0000313" key="4">
    <source>
        <dbReference type="WBParaSite" id="ASIM_0001200701-mRNA-1"/>
    </source>
</evidence>
<keyword evidence="3" id="KW-1185">Reference proteome</keyword>
<accession>A0A0M3JUX7</accession>
<dbReference type="Proteomes" id="UP000267096">
    <property type="component" value="Unassembled WGS sequence"/>
</dbReference>
<evidence type="ECO:0000256" key="1">
    <source>
        <dbReference type="SAM" id="MobiDB-lite"/>
    </source>
</evidence>
<feature type="region of interest" description="Disordered" evidence="1">
    <location>
        <begin position="129"/>
        <end position="222"/>
    </location>
</feature>
<evidence type="ECO:0000313" key="2">
    <source>
        <dbReference type="EMBL" id="VDK45141.1"/>
    </source>
</evidence>
<sequence length="222" mass="25178">MEESKKIKCDVLGLCETRRKEELNARWNDGSAVRLGKGDGTRTIGGIGFIVSKEWASKIVSCNILSSRIGVLNVQVSGKATLKIIQAYAPTNSVDDDEVEEFYQELETALTKKSTYTIVMGDFNAKPIQKKTSEKMDMDSSECSVPKRNRLHHDRQKATTSRRLCRGSLQHRQRPSFSSGENRHRQEKREESAAYLNETPTHQGLRRDGIARRHRERKLGSD</sequence>
<dbReference type="WBParaSite" id="ASIM_0001200701-mRNA-1">
    <property type="protein sequence ID" value="ASIM_0001200701-mRNA-1"/>
    <property type="gene ID" value="ASIM_0001200701"/>
</dbReference>
<dbReference type="EMBL" id="UYRR01031072">
    <property type="protein sequence ID" value="VDK45141.1"/>
    <property type="molecule type" value="Genomic_DNA"/>
</dbReference>
<dbReference type="InterPro" id="IPR036691">
    <property type="entry name" value="Endo/exonu/phosph_ase_sf"/>
</dbReference>
<feature type="compositionally biased region" description="Basic residues" evidence="1">
    <location>
        <begin position="163"/>
        <end position="174"/>
    </location>
</feature>
<dbReference type="SUPFAM" id="SSF56219">
    <property type="entry name" value="DNase I-like"/>
    <property type="match status" value="1"/>
</dbReference>
<evidence type="ECO:0000313" key="3">
    <source>
        <dbReference type="Proteomes" id="UP000267096"/>
    </source>
</evidence>
<dbReference type="OrthoDB" id="5853628at2759"/>